<reference evidence="1 2" key="1">
    <citation type="submission" date="2021-06" db="EMBL/GenBank/DDBJ databases">
        <authorList>
            <person name="Palmer J.M."/>
        </authorList>
    </citation>
    <scope>NUCLEOTIDE SEQUENCE [LARGE SCALE GENOMIC DNA]</scope>
    <source>
        <strain evidence="1 2">GA_2019</strain>
        <tissue evidence="1">Muscle</tissue>
    </source>
</reference>
<evidence type="ECO:0000313" key="1">
    <source>
        <dbReference type="EMBL" id="MEQ2165731.1"/>
    </source>
</evidence>
<proteinExistence type="predicted"/>
<sequence length="108" mass="12399">MKLKLHNPRCCFQHMGQASLLMFQNPQKLLLTFLSGPITSRIFRYGQDVAEVLTEMYGQNFQFVRLADSQLSDGATILFVSEPGPITLDFKARLLMVMLSQLYFTNYI</sequence>
<gene>
    <name evidence="1" type="ORF">GOODEAATRI_020165</name>
</gene>
<evidence type="ECO:0000313" key="2">
    <source>
        <dbReference type="Proteomes" id="UP001476798"/>
    </source>
</evidence>
<dbReference type="Proteomes" id="UP001476798">
    <property type="component" value="Unassembled WGS sequence"/>
</dbReference>
<organism evidence="1 2">
    <name type="scientific">Goodea atripinnis</name>
    <dbReference type="NCBI Taxonomy" id="208336"/>
    <lineage>
        <taxon>Eukaryota</taxon>
        <taxon>Metazoa</taxon>
        <taxon>Chordata</taxon>
        <taxon>Craniata</taxon>
        <taxon>Vertebrata</taxon>
        <taxon>Euteleostomi</taxon>
        <taxon>Actinopterygii</taxon>
        <taxon>Neopterygii</taxon>
        <taxon>Teleostei</taxon>
        <taxon>Neoteleostei</taxon>
        <taxon>Acanthomorphata</taxon>
        <taxon>Ovalentaria</taxon>
        <taxon>Atherinomorphae</taxon>
        <taxon>Cyprinodontiformes</taxon>
        <taxon>Goodeidae</taxon>
        <taxon>Goodea</taxon>
    </lineage>
</organism>
<comment type="caution">
    <text evidence="1">The sequence shown here is derived from an EMBL/GenBank/DDBJ whole genome shotgun (WGS) entry which is preliminary data.</text>
</comment>
<name>A0ABV0N3T4_9TELE</name>
<dbReference type="EMBL" id="JAHRIO010021848">
    <property type="protein sequence ID" value="MEQ2165731.1"/>
    <property type="molecule type" value="Genomic_DNA"/>
</dbReference>
<keyword evidence="2" id="KW-1185">Reference proteome</keyword>
<accession>A0ABV0N3T4</accession>
<protein>
    <submittedName>
        <fullName evidence="1">Uncharacterized protein</fullName>
    </submittedName>
</protein>